<evidence type="ECO:0000313" key="4">
    <source>
        <dbReference type="Proteomes" id="UP000054144"/>
    </source>
</evidence>
<organism evidence="3 4">
    <name type="scientific">Fistulina hepatica ATCC 64428</name>
    <dbReference type="NCBI Taxonomy" id="1128425"/>
    <lineage>
        <taxon>Eukaryota</taxon>
        <taxon>Fungi</taxon>
        <taxon>Dikarya</taxon>
        <taxon>Basidiomycota</taxon>
        <taxon>Agaricomycotina</taxon>
        <taxon>Agaricomycetes</taxon>
        <taxon>Agaricomycetidae</taxon>
        <taxon>Agaricales</taxon>
        <taxon>Fistulinaceae</taxon>
        <taxon>Fistulina</taxon>
    </lineage>
</organism>
<reference evidence="3 4" key="1">
    <citation type="journal article" date="2015" name="Fungal Genet. Biol.">
        <title>Evolution of novel wood decay mechanisms in Agaricales revealed by the genome sequences of Fistulina hepatica and Cylindrobasidium torrendii.</title>
        <authorList>
            <person name="Floudas D."/>
            <person name="Held B.W."/>
            <person name="Riley R."/>
            <person name="Nagy L.G."/>
            <person name="Koehler G."/>
            <person name="Ransdell A.S."/>
            <person name="Younus H."/>
            <person name="Chow J."/>
            <person name="Chiniquy J."/>
            <person name="Lipzen A."/>
            <person name="Tritt A."/>
            <person name="Sun H."/>
            <person name="Haridas S."/>
            <person name="LaButti K."/>
            <person name="Ohm R.A."/>
            <person name="Kues U."/>
            <person name="Blanchette R.A."/>
            <person name="Grigoriev I.V."/>
            <person name="Minto R.E."/>
            <person name="Hibbett D.S."/>
        </authorList>
    </citation>
    <scope>NUCLEOTIDE SEQUENCE [LARGE SCALE GENOMIC DNA]</scope>
    <source>
        <strain evidence="3 4">ATCC 64428</strain>
    </source>
</reference>
<evidence type="ECO:0000313" key="3">
    <source>
        <dbReference type="EMBL" id="KIY48611.1"/>
    </source>
</evidence>
<protein>
    <submittedName>
        <fullName evidence="3">Uncharacterized protein</fullName>
    </submittedName>
</protein>
<feature type="region of interest" description="Disordered" evidence="1">
    <location>
        <begin position="239"/>
        <end position="258"/>
    </location>
</feature>
<keyword evidence="2" id="KW-1133">Transmembrane helix</keyword>
<evidence type="ECO:0000256" key="2">
    <source>
        <dbReference type="SAM" id="Phobius"/>
    </source>
</evidence>
<sequence length="458" mass="49688">MASQLSRHDTSNPVPPSHARIASAGAASGNSQLPLLLPPSINSPHLTSAPSTGSKVTAVRRSLRWIRRSRTAVIIALAAWSVYTIVRYFIAQAHYPPGSNARVLSIVFGTFSGAALACMTLAVIAPLLLTQTAIVLWYTLHTFAALFILVPASGSVVCAFIWRHSGNTANSLQYRCHLDVDVVWAYSSDLSCHGAPWGFWLSLSLGRLIITLLFIVIYIATTIAYDRMNKPTVFGHQRQSSRLSSSHSEFQPYDRPQRPPMVLSPSVADALDAVTASFDGDMQEFAHQFRTLVAQISRETEEGLAYAQSDIPSGAESYESGLDERRSDESTSVPLPLWAQHRMMTPATEYVISVDEFGRPYPPEDHIQLMNGIVRRMPTIESFGSWELSRPPTSLTLARTATRESDYGHVTASGRGSSAGARTPGGGSNSGSGSNHFLAVHSGSAMYTMPNTSVPHSL</sequence>
<keyword evidence="2" id="KW-0812">Transmembrane</keyword>
<feature type="transmembrane region" description="Helical" evidence="2">
    <location>
        <begin position="136"/>
        <end position="162"/>
    </location>
</feature>
<dbReference type="EMBL" id="KN881832">
    <property type="protein sequence ID" value="KIY48611.1"/>
    <property type="molecule type" value="Genomic_DNA"/>
</dbReference>
<name>A0A0D7AFD4_9AGAR</name>
<feature type="region of interest" description="Disordered" evidence="1">
    <location>
        <begin position="308"/>
        <end position="331"/>
    </location>
</feature>
<feature type="region of interest" description="Disordered" evidence="1">
    <location>
        <begin position="406"/>
        <end position="437"/>
    </location>
</feature>
<dbReference type="Proteomes" id="UP000054144">
    <property type="component" value="Unassembled WGS sequence"/>
</dbReference>
<gene>
    <name evidence="3" type="ORF">FISHEDRAFT_73582</name>
</gene>
<keyword evidence="2" id="KW-0472">Membrane</keyword>
<evidence type="ECO:0000256" key="1">
    <source>
        <dbReference type="SAM" id="MobiDB-lite"/>
    </source>
</evidence>
<keyword evidence="4" id="KW-1185">Reference proteome</keyword>
<accession>A0A0D7AFD4</accession>
<dbReference type="AlphaFoldDB" id="A0A0D7AFD4"/>
<feature type="transmembrane region" description="Helical" evidence="2">
    <location>
        <begin position="197"/>
        <end position="220"/>
    </location>
</feature>
<feature type="transmembrane region" description="Helical" evidence="2">
    <location>
        <begin position="103"/>
        <end position="129"/>
    </location>
</feature>
<proteinExistence type="predicted"/>
<feature type="transmembrane region" description="Helical" evidence="2">
    <location>
        <begin position="71"/>
        <end position="91"/>
    </location>
</feature>
<feature type="compositionally biased region" description="Low complexity" evidence="1">
    <location>
        <begin position="239"/>
        <end position="248"/>
    </location>
</feature>
<dbReference type="OrthoDB" id="3222669at2759"/>